<keyword evidence="4" id="KW-1185">Reference proteome</keyword>
<organism evidence="3 4">
    <name type="scientific">Stieleria maiorica</name>
    <dbReference type="NCBI Taxonomy" id="2795974"/>
    <lineage>
        <taxon>Bacteria</taxon>
        <taxon>Pseudomonadati</taxon>
        <taxon>Planctomycetota</taxon>
        <taxon>Planctomycetia</taxon>
        <taxon>Pirellulales</taxon>
        <taxon>Pirellulaceae</taxon>
        <taxon>Stieleria</taxon>
    </lineage>
</organism>
<dbReference type="InterPro" id="IPR025965">
    <property type="entry name" value="FlgD/Vpr_Ig-like"/>
</dbReference>
<dbReference type="Gene3D" id="2.60.40.4070">
    <property type="match status" value="1"/>
</dbReference>
<dbReference type="InterPro" id="IPR011042">
    <property type="entry name" value="6-blade_b-propeller_TolB-like"/>
</dbReference>
<sequence length="1710" mass="187846">MIPFGYHSVTLGICTLFFWTLFFGSAIAAELRFDGVLANSGGSDDSLVVFSDKPAAGMGPLLDTENTLWERGGSTRLNRYALDGRLLASYELPDANHQFRDQLTLAEEHLVLLLGKNLYRLPLDAVPGSKVERIEGRADVLSPGSFQGRVAIVADRELLWLDPLSGARTSIATLDESPQHLFVSADDGTVFVFFRDNVRAWRDGTPVAGFPKPFRGTRPQKIGRFWHAHGWHGTIHRFNERFEPDPGVVLGGASGSFIGYLPASADINHGTGLVQVTPDLFAISGLKGVVQLLHWQGDESRFVPVRRIGALADVAALALDSAGNIWTPHGSLRWDDGPETPFSIGDVEPQQLTQPIVLDGRTVCFIKTHYGSVQSTCGSVFDTNGWSRFEWKGMRGVTLGNGNPGSTVYTNSKGQRRLLVTQPDGHTLDFSLAESGHVDGNPTPVRLPGLRNCTSLAWQDGHLLAADRGTIAVLRPSGETWELVRRLQGFGESLFIHGDGVRFAVSDTTGGRVQLFESLSRDSVIAQYEGLDAPMQVALSGDRMVVFESGKQRLVKLRLRSDASTAPPAVASKRNAKAVAEFPEEAFYDLHRPGEIPIAVAISDRMLGVRVPDDVAAKVTLGVASDGEAFWTEDRIVRLPNGDASNLRLAVAVETPHRRERIGFVDKQPIHAPFSKNPAHWAPFDLDNYREVIAERREQIRIDFQQPVDGKASIVIENENGDRVRNLISGQSFSAGNHGVVWDGLNEAGQLVSPGNYRWRGIAHPGIQPEFRKHFAGGMEPIDRRPWGPNHGLLHHAASNGKNVFFAAPVTEGGWALMALDADGNFVQGYEHQHGFGIGHNAIAADQHYLYCAQDGFRWGGKNGIDWSSDSWKASWDLSVVRYEIASGKVVSFPDGQRALIVDSVQVGPQTSHRDLKSFNLAGLAILDDQLYVGSRDNQCVWVYDTATGKRLNTVPLPGVRHLAAGNGKIFAATDSGIVSLSDQKQVFDAKEIDIAGLAVAPDGDFWISDHHTHQVHHVSASGQRLAAFGEPGGPYKGTYDPQRMVNPAGLAIGPDGKLWVTEKRWNPKRILAWDLQKQSVVYEKFGMPHYGGVGSGFDPENPNRWIGLGCLWDVDIATDTAKPTHVMAIDEGHFRRYHPMGYWFFREAGRTFLSTRGKIALILELLDDGTTRPIAATASTHQFSYGCEWDPPQAYIDAFYAHWPDKRRQERPGHGTDGKPWAARVGGVFWVDRNGDGQTQVDEFSFTKEGVRYGGGPWGFRQDSLTFRVPASVDGQVKIVEIAPRGMLANGIPDYPSLSEALETGSTDVSLSSGYHRENVSTARDRFGRFIFNSEPELNAYADDGKQLWTYPNRWSDVHGSHQAPLPQSGVLQGTMGILGMAPLDDQADVFFLNGNHGRCFLLTSDGVYLDECFTDVRVSYAQNAYRLGGEIFGGVFDRSAKDDSYFVQIGHGPYRIYQLHGLAETKRLSGSSLPVSQAQIAAAERAMLRSVAQSQSEKVFRLPGEISWDQNGKFKATLKASIDGDHLHLIYHVQDPSPWINNGRDWTTLFATGDTVDLQIGVDPDADPRRRGPVAGDQRLTIAPHDGRAIAVLYHHRGEGDNPVEFTSPWRGETVNDVRQLDDVQIDVKTSSGGYRVDARIPLSDLGLNPQGRLRADFGVTFGDAEGRETQLRSYWANPATMLVDDIPGEIMLSPNLWGKVDMNGALK</sequence>
<dbReference type="SUPFAM" id="SSF63825">
    <property type="entry name" value="YWTD domain"/>
    <property type="match status" value="1"/>
</dbReference>
<keyword evidence="3" id="KW-0966">Cell projection</keyword>
<dbReference type="SUPFAM" id="SSF49344">
    <property type="entry name" value="CBD9-like"/>
    <property type="match status" value="1"/>
</dbReference>
<proteinExistence type="predicted"/>
<dbReference type="KEGG" id="smam:Mal15_63480"/>
<evidence type="ECO:0000313" key="4">
    <source>
        <dbReference type="Proteomes" id="UP000321353"/>
    </source>
</evidence>
<accession>A0A5B9MLJ7</accession>
<feature type="domain" description="FlgD/Vpr Ig-like" evidence="2">
    <location>
        <begin position="704"/>
        <end position="758"/>
    </location>
</feature>
<dbReference type="RefSeq" id="WP_147871226.1">
    <property type="nucleotide sequence ID" value="NZ_CP036264.1"/>
</dbReference>
<dbReference type="Pfam" id="PF13860">
    <property type="entry name" value="FlgD_ig"/>
    <property type="match status" value="1"/>
</dbReference>
<dbReference type="Pfam" id="PF13449">
    <property type="entry name" value="Phytase-like"/>
    <property type="match status" value="1"/>
</dbReference>
<dbReference type="Proteomes" id="UP000321353">
    <property type="component" value="Chromosome"/>
</dbReference>
<feature type="domain" description="Phytase-like" evidence="1">
    <location>
        <begin position="968"/>
        <end position="1065"/>
    </location>
</feature>
<gene>
    <name evidence="3" type="ORF">Mal15_63480</name>
</gene>
<reference evidence="3 4" key="1">
    <citation type="submission" date="2019-02" db="EMBL/GenBank/DDBJ databases">
        <title>Planctomycetal bacteria perform biofilm scaping via a novel small molecule.</title>
        <authorList>
            <person name="Jeske O."/>
            <person name="Boedeker C."/>
            <person name="Wiegand S."/>
            <person name="Breitling P."/>
            <person name="Kallscheuer N."/>
            <person name="Jogler M."/>
            <person name="Rohde M."/>
            <person name="Petersen J."/>
            <person name="Medema M.H."/>
            <person name="Surup F."/>
            <person name="Jogler C."/>
        </authorList>
    </citation>
    <scope>NUCLEOTIDE SEQUENCE [LARGE SCALE GENOMIC DNA]</scope>
    <source>
        <strain evidence="3 4">Mal15</strain>
    </source>
</reference>
<dbReference type="Gene3D" id="2.60.40.1190">
    <property type="match status" value="1"/>
</dbReference>
<dbReference type="InterPro" id="IPR027372">
    <property type="entry name" value="Phytase-like_dom"/>
</dbReference>
<dbReference type="SUPFAM" id="SSF63829">
    <property type="entry name" value="Calcium-dependent phosphotriesterase"/>
    <property type="match status" value="1"/>
</dbReference>
<evidence type="ECO:0000259" key="2">
    <source>
        <dbReference type="Pfam" id="PF13860"/>
    </source>
</evidence>
<protein>
    <submittedName>
        <fullName evidence="3">Flagellar basal body rod modification protein</fullName>
    </submittedName>
</protein>
<keyword evidence="3" id="KW-0969">Cilium</keyword>
<name>A0A5B9MLJ7_9BACT</name>
<evidence type="ECO:0000313" key="3">
    <source>
        <dbReference type="EMBL" id="QEG02262.1"/>
    </source>
</evidence>
<evidence type="ECO:0000259" key="1">
    <source>
        <dbReference type="Pfam" id="PF13449"/>
    </source>
</evidence>
<dbReference type="Gene3D" id="2.120.10.30">
    <property type="entry name" value="TolB, C-terminal domain"/>
    <property type="match status" value="2"/>
</dbReference>
<keyword evidence="3" id="KW-0282">Flagellum</keyword>
<dbReference type="EMBL" id="CP036264">
    <property type="protein sequence ID" value="QEG02262.1"/>
    <property type="molecule type" value="Genomic_DNA"/>
</dbReference>